<dbReference type="EMBL" id="AB063171">
    <property type="protein sequence ID" value="BAB83479.1"/>
    <property type="molecule type" value="Genomic_DNA"/>
</dbReference>
<protein>
    <recommendedName>
        <fullName evidence="4">ApeA N-terminal domain-containing protein</fullName>
    </recommendedName>
</protein>
<evidence type="ECO:0008006" key="4">
    <source>
        <dbReference type="Google" id="ProtNLM"/>
    </source>
</evidence>
<accession>Q8VUX8</accession>
<dbReference type="InterPro" id="IPR041223">
    <property type="entry name" value="ApeA_NTD"/>
</dbReference>
<evidence type="ECO:0000313" key="3">
    <source>
        <dbReference type="EMBL" id="BAB83479.1"/>
    </source>
</evidence>
<proteinExistence type="predicted"/>
<feature type="domain" description="ApeA N-terminal" evidence="2">
    <location>
        <begin position="8"/>
        <end position="113"/>
    </location>
</feature>
<dbReference type="AlphaFoldDB" id="Q8VUX8"/>
<feature type="domain" description="Apea-like HEPN" evidence="1">
    <location>
        <begin position="149"/>
        <end position="281"/>
    </location>
</feature>
<reference evidence="3" key="1">
    <citation type="journal article" date="2003" name="J. Bacteriol.">
        <title>Identification in methicillin-susceptible Staphylococcus hominis of an active primordial mobile genetic element for the staphylococcal cassette chromosome mec of methicillin-resistant Staphylococcus aureus.</title>
        <authorList>
            <person name="Katayama Y."/>
            <person name="Takeuchi F."/>
            <person name="Ito T."/>
            <person name="Ma X.X."/>
            <person name="Ui-Mizutani Y."/>
            <person name="Kobayashi I."/>
            <person name="Hiramatsu K."/>
        </authorList>
    </citation>
    <scope>NUCLEOTIDE SEQUENCE</scope>
    <source>
        <strain evidence="3">GIFU12263</strain>
    </source>
</reference>
<dbReference type="InterPro" id="IPR041229">
    <property type="entry name" value="HEPN_Apea"/>
</dbReference>
<sequence>MNFSNPFELMKEEIVLKQTPHLIIEVQTTKTIEWFMKISNQMRRLIEIAIGIPLSYGSMIVETPKFFYELENGKKYSRPLKVIHSYKHTMHNGNSAKRLTKHDYLFSLSELKKGNFSQWQEVSTIMEPIIELYIDSLYNQNLSISRHFLNMVQALETYHSRRIAFSLKDYKKRVEKLLELRPESFREKDKKFLLDGCRKFITLRSRIADLLLANYEFYFYIGDFELQKFPSLIADTRNYYTHYNPKQKDKALKGEELSNAFHILRNILEFYLLQELGFGEDFVHERIRERIKSIANNISLKNADRENIQ</sequence>
<name>Q8VUX8_STAHO</name>
<dbReference type="Pfam" id="PF18739">
    <property type="entry name" value="HEPN_Apea"/>
    <property type="match status" value="1"/>
</dbReference>
<evidence type="ECO:0000259" key="2">
    <source>
        <dbReference type="Pfam" id="PF18862"/>
    </source>
</evidence>
<dbReference type="Pfam" id="PF18862">
    <property type="entry name" value="ApeA_NTD1"/>
    <property type="match status" value="1"/>
</dbReference>
<organism evidence="3">
    <name type="scientific">Staphylococcus hominis</name>
    <dbReference type="NCBI Taxonomy" id="1290"/>
    <lineage>
        <taxon>Bacteria</taxon>
        <taxon>Bacillati</taxon>
        <taxon>Bacillota</taxon>
        <taxon>Bacilli</taxon>
        <taxon>Bacillales</taxon>
        <taxon>Staphylococcaceae</taxon>
        <taxon>Staphylococcus</taxon>
    </lineage>
</organism>
<evidence type="ECO:0000259" key="1">
    <source>
        <dbReference type="Pfam" id="PF18739"/>
    </source>
</evidence>